<evidence type="ECO:0000313" key="1">
    <source>
        <dbReference type="EMBL" id="ETY73292.1"/>
    </source>
</evidence>
<protein>
    <submittedName>
        <fullName evidence="1">Uncharacterized protein</fullName>
    </submittedName>
</protein>
<dbReference type="Proteomes" id="UP000019247">
    <property type="component" value="Unassembled WGS sequence"/>
</dbReference>
<dbReference type="AlphaFoldDB" id="W6T5J0"/>
<evidence type="ECO:0000313" key="2">
    <source>
        <dbReference type="Proteomes" id="UP000019247"/>
    </source>
</evidence>
<organism evidence="1 2">
    <name type="scientific">Lactiplantibacillus fabifermentans T30PCM01</name>
    <dbReference type="NCBI Taxonomy" id="1400520"/>
    <lineage>
        <taxon>Bacteria</taxon>
        <taxon>Bacillati</taxon>
        <taxon>Bacillota</taxon>
        <taxon>Bacilli</taxon>
        <taxon>Lactobacillales</taxon>
        <taxon>Lactobacillaceae</taxon>
        <taxon>Lactiplantibacillus</taxon>
    </lineage>
</organism>
<name>W6T5J0_9LACO</name>
<dbReference type="RefSeq" id="WP_033614437.1">
    <property type="nucleotide sequence ID" value="NZ_KK036516.1"/>
</dbReference>
<dbReference type="EMBL" id="AWWK01000066">
    <property type="protein sequence ID" value="ETY73292.1"/>
    <property type="molecule type" value="Genomic_DNA"/>
</dbReference>
<reference evidence="1 2" key="1">
    <citation type="journal article" date="2014" name="Genome Announc.">
        <title>Genome Sequence of Lactobacillus fabifermentans Strain T30PCM01, Isolated from Fermenting Grape Marc.</title>
        <authorList>
            <person name="Treu L."/>
            <person name="Vendramin V."/>
            <person name="Bovo B."/>
            <person name="Giacomini A."/>
            <person name="Corich V."/>
            <person name="Campanaro S."/>
        </authorList>
    </citation>
    <scope>NUCLEOTIDE SEQUENCE [LARGE SCALE GENOMIC DNA]</scope>
    <source>
        <strain evidence="1 2">T30PCM01</strain>
    </source>
</reference>
<proteinExistence type="predicted"/>
<sequence>MKRVRCASVFRLAGIANNSEAQRVIGNTSQYSEAKWQASHTVILLEIKLNIKIAAATTAYSRIWRQLFIIEHQFSCRLTVMESAMQVALTGLGFVAFTPRTTFETGILGSKARFKTFLRLGPVPLADGITVSRQRQITIIL</sequence>
<dbReference type="PATRIC" id="fig|1400520.3.peg.2590"/>
<dbReference type="HOGENOM" id="CLU_1822882_0_0_9"/>
<gene>
    <name evidence="1" type="ORF">LFAB_13240</name>
</gene>
<accession>W6T5J0</accession>
<comment type="caution">
    <text evidence="1">The sequence shown here is derived from an EMBL/GenBank/DDBJ whole genome shotgun (WGS) entry which is preliminary data.</text>
</comment>